<organism evidence="4">
    <name type="scientific">Streptomyces haneummycinicus</name>
    <dbReference type="NCBI Taxonomy" id="3074435"/>
    <lineage>
        <taxon>Bacteria</taxon>
        <taxon>Bacillati</taxon>
        <taxon>Actinomycetota</taxon>
        <taxon>Actinomycetes</taxon>
        <taxon>Kitasatosporales</taxon>
        <taxon>Streptomycetaceae</taxon>
        <taxon>Streptomyces</taxon>
    </lineage>
</organism>
<keyword evidence="2" id="KW-0520">NAD</keyword>
<dbReference type="EMBL" id="AP035768">
    <property type="protein sequence ID" value="BFO16294.1"/>
    <property type="molecule type" value="Genomic_DNA"/>
</dbReference>
<dbReference type="GO" id="GO:0071949">
    <property type="term" value="F:FAD binding"/>
    <property type="evidence" value="ECO:0007669"/>
    <property type="project" value="InterPro"/>
</dbReference>
<reference evidence="4" key="1">
    <citation type="submission" date="2024-06" db="EMBL/GenBank/DDBJ databases">
        <authorList>
            <consortium name="consrtm"/>
            <person name="Uemura M."/>
            <person name="Terahara T."/>
        </authorList>
    </citation>
    <scope>NUCLEOTIDE SEQUENCE</scope>
    <source>
        <strain evidence="4">KM77-8</strain>
    </source>
</reference>
<evidence type="ECO:0000256" key="2">
    <source>
        <dbReference type="ARBA" id="ARBA00023027"/>
    </source>
</evidence>
<dbReference type="AlphaFoldDB" id="A0AAT9HFW3"/>
<accession>A0AAT9HFW3</accession>
<reference evidence="4" key="2">
    <citation type="submission" date="2024-07" db="EMBL/GenBank/DDBJ databases">
        <title>Streptomyces haneummycinica sp. nov., a new antibiotic-producing actinobacterium isolated from marine sediment.</title>
        <authorList>
            <person name="Uemura M."/>
            <person name="Hamada M."/>
            <person name="Hirano S."/>
            <person name="Kobayashi K."/>
            <person name="Ohshiro T."/>
            <person name="Kobayashi T."/>
            <person name="Terahara T."/>
        </authorList>
    </citation>
    <scope>NUCLEOTIDE SEQUENCE</scope>
    <source>
        <strain evidence="4">KM77-8</strain>
    </source>
</reference>
<dbReference type="InterPro" id="IPR002938">
    <property type="entry name" value="FAD-bd"/>
</dbReference>
<keyword evidence="1" id="KW-0560">Oxidoreductase</keyword>
<evidence type="ECO:0000256" key="1">
    <source>
        <dbReference type="ARBA" id="ARBA00023002"/>
    </source>
</evidence>
<dbReference type="SUPFAM" id="SSF51905">
    <property type="entry name" value="FAD/NAD(P)-binding domain"/>
    <property type="match status" value="1"/>
</dbReference>
<evidence type="ECO:0000313" key="4">
    <source>
        <dbReference type="EMBL" id="BFO16294.1"/>
    </source>
</evidence>
<proteinExistence type="predicted"/>
<sequence length="227" mass="25140">MWRAAGFDEPDATAVTESVDRCAKIFADALGGRPLRSGNSAWTTFRTVVNKRWSHGNVVLLGDAAHTAHFSIGSGTKLAVEDALALAACLHEQPSLEEALAAYEAERRPVVASTQRAARASLEWFEHLPRYLAQPPRQFAFNLLTRSRRVTHDNLRLRDARFTGSVEREFGCPPGTPSMFTPFRMRGLTLRNRVVVSPWTCTRRSTASPATSTSCTSARVRWAGPDW</sequence>
<dbReference type="GO" id="GO:0016491">
    <property type="term" value="F:oxidoreductase activity"/>
    <property type="evidence" value="ECO:0007669"/>
    <property type="project" value="UniProtKB-KW"/>
</dbReference>
<dbReference type="Gene3D" id="3.50.50.60">
    <property type="entry name" value="FAD/NAD(P)-binding domain"/>
    <property type="match status" value="1"/>
</dbReference>
<dbReference type="Pfam" id="PF01494">
    <property type="entry name" value="FAD_binding_3"/>
    <property type="match status" value="1"/>
</dbReference>
<dbReference type="PANTHER" id="PTHR43476:SF4">
    <property type="entry name" value="BLR0106 PROTEIN"/>
    <property type="match status" value="1"/>
</dbReference>
<gene>
    <name evidence="4" type="ORF">SHKM778_26820</name>
</gene>
<dbReference type="InterPro" id="IPR050631">
    <property type="entry name" value="PheA/TfdB_FAD_monoxygenase"/>
</dbReference>
<protein>
    <recommendedName>
        <fullName evidence="3">FAD-binding domain-containing protein</fullName>
    </recommendedName>
</protein>
<name>A0AAT9HFW3_9ACTN</name>
<evidence type="ECO:0000259" key="3">
    <source>
        <dbReference type="Pfam" id="PF01494"/>
    </source>
</evidence>
<feature type="domain" description="FAD-binding" evidence="3">
    <location>
        <begin position="20"/>
        <end position="115"/>
    </location>
</feature>
<dbReference type="InterPro" id="IPR036188">
    <property type="entry name" value="FAD/NAD-bd_sf"/>
</dbReference>
<dbReference type="PANTHER" id="PTHR43476">
    <property type="entry name" value="3-(3-HYDROXY-PHENYL)PROPIONATE/3-HYDROXYCINNAMIC ACID HYDROXYLASE"/>
    <property type="match status" value="1"/>
</dbReference>
<dbReference type="SUPFAM" id="SSF51395">
    <property type="entry name" value="FMN-linked oxidoreductases"/>
    <property type="match status" value="1"/>
</dbReference>